<proteinExistence type="predicted"/>
<evidence type="ECO:0000313" key="3">
    <source>
        <dbReference type="Proteomes" id="UP000179454"/>
    </source>
</evidence>
<evidence type="ECO:0000313" key="4">
    <source>
        <dbReference type="Proteomes" id="UP000179536"/>
    </source>
</evidence>
<comment type="caution">
    <text evidence="2">The sequence shown here is derived from an EMBL/GenBank/DDBJ whole genome shotgun (WGS) entry which is preliminary data.</text>
</comment>
<dbReference type="Proteomes" id="UP000179454">
    <property type="component" value="Unassembled WGS sequence"/>
</dbReference>
<dbReference type="Proteomes" id="UP000179536">
    <property type="component" value="Unassembled WGS sequence"/>
</dbReference>
<keyword evidence="3" id="KW-1185">Reference proteome</keyword>
<dbReference type="RefSeq" id="WP_041696854.1">
    <property type="nucleotide sequence ID" value="NZ_AP023279.1"/>
</dbReference>
<dbReference type="AlphaFoldDB" id="A0ABD6H9B5"/>
<sequence length="144" mass="16247">MYENLYDAEARVDAIYPIHMLGDPQSPPDWLEEFCDAIDVTANADLAVSFPELAKLVAHIDEFTSPRRLRETVAELWELNGRRGFMATASICIRTYLAPDTWKSGWGYTQQLWFYVESVDAIEPELLKRAADLHAAQAKKVGAA</sequence>
<evidence type="ECO:0008006" key="5">
    <source>
        <dbReference type="Google" id="ProtNLM"/>
    </source>
</evidence>
<gene>
    <name evidence="2" type="ORF">BBK91_012510</name>
    <name evidence="1" type="ORF">BBL17_011425</name>
</gene>
<evidence type="ECO:0000313" key="2">
    <source>
        <dbReference type="EMBL" id="MUP10694.1"/>
    </source>
</evidence>
<accession>A0ABD6H9B5</accession>
<dbReference type="EMBL" id="MBFA02000007">
    <property type="protein sequence ID" value="MUP10694.1"/>
    <property type="molecule type" value="Genomic_DNA"/>
</dbReference>
<protein>
    <recommendedName>
        <fullName evidence="5">CdiI immunity protein domain-containing protein</fullName>
    </recommendedName>
</protein>
<evidence type="ECO:0000313" key="1">
    <source>
        <dbReference type="EMBL" id="MUO42392.1"/>
    </source>
</evidence>
<reference evidence="3 4" key="1">
    <citation type="submission" date="2019-11" db="EMBL/GenBank/DDBJ databases">
        <title>Whole-genome sequencing of Allorhizobium vitis.</title>
        <authorList>
            <person name="Gan H.M."/>
            <person name="Savka M.A."/>
        </authorList>
    </citation>
    <scope>NUCLEOTIDE SEQUENCE [LARGE SCALE GENOMIC DNA]</scope>
    <source>
        <strain evidence="2 4">RF2/1</strain>
        <strain evidence="1 3">T1/7</strain>
    </source>
</reference>
<name>A0ABD6H9B5_AGRVI</name>
<organism evidence="2 4">
    <name type="scientific">Agrobacterium vitis</name>
    <name type="common">Rhizobium vitis</name>
    <dbReference type="NCBI Taxonomy" id="373"/>
    <lineage>
        <taxon>Bacteria</taxon>
        <taxon>Pseudomonadati</taxon>
        <taxon>Pseudomonadota</taxon>
        <taxon>Alphaproteobacteria</taxon>
        <taxon>Hyphomicrobiales</taxon>
        <taxon>Rhizobiaceae</taxon>
        <taxon>Rhizobium/Agrobacterium group</taxon>
        <taxon>Agrobacterium</taxon>
    </lineage>
</organism>
<dbReference type="EMBL" id="MBFE02000006">
    <property type="protein sequence ID" value="MUO42392.1"/>
    <property type="molecule type" value="Genomic_DNA"/>
</dbReference>